<dbReference type="Proteomes" id="UP000887579">
    <property type="component" value="Unplaced"/>
</dbReference>
<name>A0AC34F0Y6_9BILA</name>
<accession>A0AC34F0Y6</accession>
<sequence length="195" mass="21378">MKLNIFVCLGSCLVTVALAQQFYNPASNMGGAVGCVVTGKKLYSHGNFIRDLDETEYKELKQYKKDLTAFKKKIEDAFANAEKLEQTNSTIPPMPLRPSMPAFCSKSDTILYIFGGCTVQNYKVYIANKFARDLSPKEKKQLDQFAKQVAAKNTVAAPQVQGGSNSTTSATATATTTIKPAMDQAKVNLDFCTEF</sequence>
<evidence type="ECO:0000313" key="1">
    <source>
        <dbReference type="Proteomes" id="UP000887579"/>
    </source>
</evidence>
<organism evidence="1 2">
    <name type="scientific">Panagrolaimus sp. ES5</name>
    <dbReference type="NCBI Taxonomy" id="591445"/>
    <lineage>
        <taxon>Eukaryota</taxon>
        <taxon>Metazoa</taxon>
        <taxon>Ecdysozoa</taxon>
        <taxon>Nematoda</taxon>
        <taxon>Chromadorea</taxon>
        <taxon>Rhabditida</taxon>
        <taxon>Tylenchina</taxon>
        <taxon>Panagrolaimomorpha</taxon>
        <taxon>Panagrolaimoidea</taxon>
        <taxon>Panagrolaimidae</taxon>
        <taxon>Panagrolaimus</taxon>
    </lineage>
</organism>
<reference evidence="2" key="1">
    <citation type="submission" date="2022-11" db="UniProtKB">
        <authorList>
            <consortium name="WormBaseParasite"/>
        </authorList>
    </citation>
    <scope>IDENTIFICATION</scope>
</reference>
<protein>
    <submittedName>
        <fullName evidence="2">Pepsin inhibitor-3-like repeated domain-containing protein</fullName>
    </submittedName>
</protein>
<dbReference type="WBParaSite" id="ES5_v2.g10670.t1">
    <property type="protein sequence ID" value="ES5_v2.g10670.t1"/>
    <property type="gene ID" value="ES5_v2.g10670"/>
</dbReference>
<proteinExistence type="predicted"/>
<evidence type="ECO:0000313" key="2">
    <source>
        <dbReference type="WBParaSite" id="ES5_v2.g10670.t1"/>
    </source>
</evidence>